<evidence type="ECO:0000256" key="1">
    <source>
        <dbReference type="ARBA" id="ARBA00004201"/>
    </source>
</evidence>
<reference evidence="8" key="1">
    <citation type="submission" date="2023-11" db="EMBL/GenBank/DDBJ databases">
        <authorList>
            <person name="Alioto T."/>
            <person name="Alioto T."/>
            <person name="Gomez Garrido J."/>
        </authorList>
    </citation>
    <scope>NUCLEOTIDE SEQUENCE</scope>
</reference>
<dbReference type="Pfam" id="PF24106">
    <property type="entry name" value="Beta-prop_EDC4L"/>
    <property type="match status" value="1"/>
</dbReference>
<dbReference type="Gene3D" id="1.10.220.100">
    <property type="entry name" value="conserved c-terminal region of ge- 1"/>
    <property type="match status" value="1"/>
</dbReference>
<comment type="caution">
    <text evidence="8">The sequence shown here is derived from an EMBL/GenBank/DDBJ whole genome shotgun (WGS) entry which is preliminary data.</text>
</comment>
<name>A0AAI8YXA7_9PEZI</name>
<evidence type="ECO:0000256" key="6">
    <source>
        <dbReference type="SAM" id="MobiDB-lite"/>
    </source>
</evidence>
<feature type="region of interest" description="Disordered" evidence="6">
    <location>
        <begin position="139"/>
        <end position="168"/>
    </location>
</feature>
<dbReference type="PANTHER" id="PTHR15598:SF5">
    <property type="entry name" value="ENHANCER OF MRNA-DECAPPING PROTEIN 4"/>
    <property type="match status" value="1"/>
</dbReference>
<feature type="region of interest" description="Disordered" evidence="6">
    <location>
        <begin position="1"/>
        <end position="83"/>
    </location>
</feature>
<feature type="region of interest" description="Disordered" evidence="6">
    <location>
        <begin position="362"/>
        <end position="408"/>
    </location>
</feature>
<proteinExistence type="inferred from homology"/>
<organism evidence="8 9">
    <name type="scientific">Lecanosticta acicola</name>
    <dbReference type="NCBI Taxonomy" id="111012"/>
    <lineage>
        <taxon>Eukaryota</taxon>
        <taxon>Fungi</taxon>
        <taxon>Dikarya</taxon>
        <taxon>Ascomycota</taxon>
        <taxon>Pezizomycotina</taxon>
        <taxon>Dothideomycetes</taxon>
        <taxon>Dothideomycetidae</taxon>
        <taxon>Mycosphaerellales</taxon>
        <taxon>Mycosphaerellaceae</taxon>
        <taxon>Lecanosticta</taxon>
    </lineage>
</organism>
<dbReference type="GO" id="GO:0031087">
    <property type="term" value="P:deadenylation-independent decapping of nuclear-transcribed mRNA"/>
    <property type="evidence" value="ECO:0007669"/>
    <property type="project" value="InterPro"/>
</dbReference>
<dbReference type="InterPro" id="IPR036322">
    <property type="entry name" value="WD40_repeat_dom_sf"/>
</dbReference>
<feature type="domain" description="EDC4-like protein pdc1 beta-propeller" evidence="7">
    <location>
        <begin position="568"/>
        <end position="783"/>
    </location>
</feature>
<keyword evidence="4" id="KW-0853">WD repeat</keyword>
<feature type="compositionally biased region" description="Acidic residues" evidence="6">
    <location>
        <begin position="394"/>
        <end position="405"/>
    </location>
</feature>
<evidence type="ECO:0000256" key="5">
    <source>
        <dbReference type="ARBA" id="ARBA00022737"/>
    </source>
</evidence>
<evidence type="ECO:0000256" key="4">
    <source>
        <dbReference type="ARBA" id="ARBA00022574"/>
    </source>
</evidence>
<feature type="region of interest" description="Disordered" evidence="6">
    <location>
        <begin position="901"/>
        <end position="1028"/>
    </location>
</feature>
<keyword evidence="9" id="KW-1185">Reference proteome</keyword>
<dbReference type="Proteomes" id="UP001296104">
    <property type="component" value="Unassembled WGS sequence"/>
</dbReference>
<accession>A0AAI8YXA7</accession>
<feature type="compositionally biased region" description="Polar residues" evidence="6">
    <location>
        <begin position="56"/>
        <end position="75"/>
    </location>
</feature>
<evidence type="ECO:0000313" key="9">
    <source>
        <dbReference type="Proteomes" id="UP001296104"/>
    </source>
</evidence>
<feature type="compositionally biased region" description="Basic and acidic residues" evidence="6">
    <location>
        <begin position="296"/>
        <end position="306"/>
    </location>
</feature>
<dbReference type="InterPro" id="IPR055393">
    <property type="entry name" value="Beta-prop_EDC4L"/>
</dbReference>
<dbReference type="Gene3D" id="2.130.10.10">
    <property type="entry name" value="YVTN repeat-like/Quinoprotein amine dehydrogenase"/>
    <property type="match status" value="1"/>
</dbReference>
<feature type="compositionally biased region" description="Polar residues" evidence="6">
    <location>
        <begin position="1015"/>
        <end position="1027"/>
    </location>
</feature>
<feature type="compositionally biased region" description="Polar residues" evidence="6">
    <location>
        <begin position="904"/>
        <end position="931"/>
    </location>
</feature>
<dbReference type="PANTHER" id="PTHR15598">
    <property type="entry name" value="ENHANCER OF MRNA-DECAPPING PROTEIN 4"/>
    <property type="match status" value="1"/>
</dbReference>
<dbReference type="InterPro" id="IPR015943">
    <property type="entry name" value="WD40/YVTN_repeat-like_dom_sf"/>
</dbReference>
<dbReference type="InterPro" id="IPR045152">
    <property type="entry name" value="EDC4-like"/>
</dbReference>
<evidence type="ECO:0000256" key="3">
    <source>
        <dbReference type="ARBA" id="ARBA00022490"/>
    </source>
</evidence>
<feature type="region of interest" description="Disordered" evidence="6">
    <location>
        <begin position="273"/>
        <end position="350"/>
    </location>
</feature>
<dbReference type="GO" id="GO:0000932">
    <property type="term" value="C:P-body"/>
    <property type="evidence" value="ECO:0007669"/>
    <property type="project" value="UniProtKB-SubCell"/>
</dbReference>
<evidence type="ECO:0000313" key="8">
    <source>
        <dbReference type="EMBL" id="CAK3976639.1"/>
    </source>
</evidence>
<dbReference type="EMBL" id="CAVMBE010000018">
    <property type="protein sequence ID" value="CAK3976639.1"/>
    <property type="molecule type" value="Genomic_DNA"/>
</dbReference>
<feature type="compositionally biased region" description="Polar residues" evidence="6">
    <location>
        <begin position="968"/>
        <end position="978"/>
    </location>
</feature>
<comment type="similarity">
    <text evidence="2">Belongs to the WD repeat EDC4 family.</text>
</comment>
<keyword evidence="5" id="KW-0677">Repeat</keyword>
<feature type="compositionally biased region" description="Polar residues" evidence="6">
    <location>
        <begin position="1244"/>
        <end position="1257"/>
    </location>
</feature>
<feature type="compositionally biased region" description="Low complexity" evidence="6">
    <location>
        <begin position="14"/>
        <end position="43"/>
    </location>
</feature>
<sequence length="1406" mass="153402">MADLQELFARLKNQQSDHSQNSAQQQAQQPNIWQPNQQYQQPAVSSPLFSPPIQTPNPVHSSNIISPVNPASSAGTPAPDVNRTNNLLNLLKFNGQPGQQQGGQTGAMANLQNVNANRHSSSQTRDAGSSRPLSAADLMSSLRGPSSTRASPSPMAGGGAEKSEGQAASPNAQDFLLNLLTKPKSQQPPIQAVGEPVAPSIERAEKKEPDVDILAQNLAATKIDTGSQARAHRESTPVRQFGSPAAQTSPFEALQPSKAQMFTYVNPFDQLNMSSPLNRTPKPEQQAEVAHAAQPKKIEILKHTRDASSQNGDGSAHATKSRKMGSNDTASAHAADEKNQQSVSEALEDVGEQVDKQVEEALAKAGDKSVPNKSDPTQGGDAANDEPTVKKEETDDVESNWDSAEDTNKEEFEVEVYNFPMKPFVSLQIQKTKQAQPIRQDNFMVIASLKKEFDQVDRCLVTATQAHIVYAQAAAKKDNGGFRIIRQDTGDHKQVFRSSGERVFSVQLCTNGQPSSDVETVLGTGVNGSLFWSLLGKSRGDLFADDDVEAKGFAMPPLNTAEENNSGSPVKTRAKMSCRHPDFFAVARGKQIFIVGPETVRNSMYCDGTTRIVDSEKFFNEHSLKINTGKAGKDFCFSEDDTVIVSLDKNGRFKFWDIRELSRRASILHADKQESVELKEPLWTMMSAASGSKPDEKPSVSSILFLDKDRPFTKGTALRYMLIGFKQNHTLQLWDLGLGKAVQELRLPHEKDSDGICSISYHPKTGIIAVGHPTRNSIYFIHLSAPKYNLPAMEQAKFINMLAQNDPGLPKPESTAIMSGLREFSFAKVGQLRSVDMLRTPVETASEKNSPEETLFELYAMHSKGVVGISVKRDDLGWDDQSKMVNPKDAVKEGVVEVGDLIQPSKQPTPSEQSSNAENSVSRQTSKSATSKKPEPTKAQAPPKVEIKKKETSPTSAANGTARIATPEPSTKPVSQAPTNPPLMTPDSYALAAQPAKSSTAEEPAEDATKRAVASSKQDGAASNLSTERQDVEALLTKHFDSLYSRIESDKRVQEAAAGAKQDGLLRVVSSTLTENVDRSLANIISSRIEKDVIPTLTDVTSKVAERKIAETLPQQLNASVSSAIKSTLSNTLQQALKDKDVQRTISETTASAVSAKVQQQVSTLLQQSLPNMATQAAQKMVGDLEKRLGQQMQQAETQRQKDNAKIEELSNMVRSLSHTVQNMAASQSAFQEQILKMQRESKSNAGSARSNTSGSAAQDPPAQPEQDNEVTEMAQKLMQGQYEEATIQWISSDRQAEIFDRLFVRVDPDYLRQVSPLVALTVSAALTSSFDTNLKERLDWLGRVLAQIDMRDSDIRDVAPKIMDVLSQRLQGAYMEISEANPSDTSLKSISQLNRLVNEIRRMAS</sequence>
<dbReference type="InterPro" id="IPR044938">
    <property type="entry name" value="EDC4_C_sf"/>
</dbReference>
<protein>
    <recommendedName>
        <fullName evidence="7">EDC4-like protein pdc1 beta-propeller domain-containing protein</fullName>
    </recommendedName>
</protein>
<gene>
    <name evidence="8" type="ORF">LECACI_7A003691</name>
</gene>
<feature type="region of interest" description="Disordered" evidence="6">
    <location>
        <begin position="224"/>
        <end position="248"/>
    </location>
</feature>
<evidence type="ECO:0000256" key="2">
    <source>
        <dbReference type="ARBA" id="ARBA00009639"/>
    </source>
</evidence>
<comment type="subcellular location">
    <subcellularLocation>
        <location evidence="1">Cytoplasm</location>
        <location evidence="1">P-body</location>
    </subcellularLocation>
</comment>
<dbReference type="SUPFAM" id="SSF50978">
    <property type="entry name" value="WD40 repeat-like"/>
    <property type="match status" value="1"/>
</dbReference>
<keyword evidence="3" id="KW-0963">Cytoplasm</keyword>
<evidence type="ECO:0000259" key="7">
    <source>
        <dbReference type="Pfam" id="PF24106"/>
    </source>
</evidence>
<feature type="region of interest" description="Disordered" evidence="6">
    <location>
        <begin position="1239"/>
        <end position="1270"/>
    </location>
</feature>